<name>A0A8K1YUH0_9FLOR</name>
<dbReference type="Pfam" id="PF00687">
    <property type="entry name" value="Ribosomal_L1"/>
    <property type="match status" value="1"/>
</dbReference>
<reference evidence="11" key="1">
    <citation type="submission" date="2019-03" db="EMBL/GenBank/DDBJ databases">
        <title>Phycologia Chloroplast and mitochondrial genomes of Kumanoa mahlacensis.</title>
        <authorList>
            <person name="Fang K."/>
        </authorList>
    </citation>
    <scope>NUCLEOTIDE SEQUENCE</scope>
    <source>
        <strain evidence="11">SAS-FKP1701</strain>
    </source>
</reference>
<comment type="function">
    <text evidence="7 9">Binds directly to 23S rRNA. Might be involved in E site tRNA release.</text>
</comment>
<evidence type="ECO:0000256" key="4">
    <source>
        <dbReference type="ARBA" id="ARBA00022884"/>
    </source>
</evidence>
<dbReference type="NCBIfam" id="TIGR01169">
    <property type="entry name" value="rplA_bact"/>
    <property type="match status" value="1"/>
</dbReference>
<dbReference type="PROSITE" id="PS01199">
    <property type="entry name" value="RIBOSOMAL_L1"/>
    <property type="match status" value="1"/>
</dbReference>
<dbReference type="InterPro" id="IPR005878">
    <property type="entry name" value="Ribosom_uL1_bac-type"/>
</dbReference>
<evidence type="ECO:0000256" key="5">
    <source>
        <dbReference type="ARBA" id="ARBA00022980"/>
    </source>
</evidence>
<sequence length="238" mass="26088">MEHISLIMNKTSRRFKAALSQIHKTQYDYDEAISLMQEIASAKFMETAEAHIVLGLDPKYADQQLRSTVTLPRGTGKNIKIAVVAKGDKVQEALTAGADLVGSEEMINEILQGNLNFDKLISTPDMMPLIAKLGRILGPRGLMPSPKAGTVTLDIKQAINEFKLGKVEYRIDKTGILHVPFGKVSFDTKDLCLNFCALQESINKNRPSGAKGKYWKNITICSTMGPGIPVNILSLKAS</sequence>
<geneLocation type="chloroplast" evidence="11"/>
<dbReference type="GO" id="GO:0015934">
    <property type="term" value="C:large ribosomal subunit"/>
    <property type="evidence" value="ECO:0007669"/>
    <property type="project" value="InterPro"/>
</dbReference>
<evidence type="ECO:0000256" key="9">
    <source>
        <dbReference type="HAMAP-Rule" id="MF_01318"/>
    </source>
</evidence>
<comment type="subcellular location">
    <subcellularLocation>
        <location evidence="9">Plastid</location>
        <location evidence="9">Chloroplast</location>
    </subcellularLocation>
</comment>
<dbReference type="HAMAP" id="MF_01318_B">
    <property type="entry name" value="Ribosomal_uL1_B"/>
    <property type="match status" value="1"/>
</dbReference>
<dbReference type="InterPro" id="IPR016095">
    <property type="entry name" value="Ribosomal_uL1_3-a/b-sand"/>
</dbReference>
<evidence type="ECO:0000256" key="3">
    <source>
        <dbReference type="ARBA" id="ARBA00022730"/>
    </source>
</evidence>
<comment type="subunit">
    <text evidence="2 9">Part of the 50S ribosomal subunit.</text>
</comment>
<dbReference type="PANTHER" id="PTHR36427:SF3">
    <property type="entry name" value="LARGE RIBOSOMAL SUBUNIT PROTEIN UL1M"/>
    <property type="match status" value="1"/>
</dbReference>
<dbReference type="GO" id="GO:0009507">
    <property type="term" value="C:chloroplast"/>
    <property type="evidence" value="ECO:0007669"/>
    <property type="project" value="UniProtKB-SubCell"/>
</dbReference>
<dbReference type="InterPro" id="IPR002143">
    <property type="entry name" value="Ribosomal_uL1"/>
</dbReference>
<gene>
    <name evidence="9 11" type="primary">rpl1</name>
</gene>
<evidence type="ECO:0000256" key="2">
    <source>
        <dbReference type="ARBA" id="ARBA00011838"/>
    </source>
</evidence>
<keyword evidence="3 9" id="KW-0699">rRNA-binding</keyword>
<keyword evidence="11" id="KW-0934">Plastid</keyword>
<keyword evidence="5 9" id="KW-0689">Ribosomal protein</keyword>
<dbReference type="PIRSF" id="PIRSF002155">
    <property type="entry name" value="Ribosomal_L1"/>
    <property type="match status" value="1"/>
</dbReference>
<keyword evidence="4 9" id="KW-0694">RNA-binding</keyword>
<dbReference type="Gene3D" id="3.40.50.790">
    <property type="match status" value="1"/>
</dbReference>
<dbReference type="AlphaFoldDB" id="A0A8K1YUH0"/>
<dbReference type="InterPro" id="IPR023673">
    <property type="entry name" value="Ribosomal_uL1_CS"/>
</dbReference>
<dbReference type="EMBL" id="MK641509">
    <property type="protein sequence ID" value="UEQ12015.1"/>
    <property type="molecule type" value="Genomic_DNA"/>
</dbReference>
<comment type="similarity">
    <text evidence="1 9 10">Belongs to the universal ribosomal protein uL1 family.</text>
</comment>
<dbReference type="SUPFAM" id="SSF56808">
    <property type="entry name" value="Ribosomal protein L1"/>
    <property type="match status" value="1"/>
</dbReference>
<keyword evidence="6 9" id="KW-0687">Ribonucleoprotein</keyword>
<organism evidence="11">
    <name type="scientific">Kumanoa mahlacensis</name>
    <dbReference type="NCBI Taxonomy" id="1196387"/>
    <lineage>
        <taxon>Eukaryota</taxon>
        <taxon>Rhodophyta</taxon>
        <taxon>Florideophyceae</taxon>
        <taxon>Nemaliophycidae</taxon>
        <taxon>Batrachospermales</taxon>
        <taxon>Batrachospermaceae</taxon>
        <taxon>Kumanoa</taxon>
    </lineage>
</organism>
<evidence type="ECO:0000256" key="7">
    <source>
        <dbReference type="ARBA" id="ARBA00025388"/>
    </source>
</evidence>
<dbReference type="GO" id="GO:0003735">
    <property type="term" value="F:structural constituent of ribosome"/>
    <property type="evidence" value="ECO:0007669"/>
    <property type="project" value="InterPro"/>
</dbReference>
<dbReference type="FunFam" id="3.40.50.790:FF:000001">
    <property type="entry name" value="50S ribosomal protein L1"/>
    <property type="match status" value="1"/>
</dbReference>
<dbReference type="InterPro" id="IPR023674">
    <property type="entry name" value="Ribosomal_uL1-like"/>
</dbReference>
<protein>
    <recommendedName>
        <fullName evidence="8 9">Large ribosomal subunit protein uL1c</fullName>
    </recommendedName>
</protein>
<dbReference type="CDD" id="cd00403">
    <property type="entry name" value="Ribosomal_L1"/>
    <property type="match status" value="1"/>
</dbReference>
<accession>A0A8K1YUH0</accession>
<evidence type="ECO:0000256" key="6">
    <source>
        <dbReference type="ARBA" id="ARBA00023274"/>
    </source>
</evidence>
<evidence type="ECO:0000313" key="11">
    <source>
        <dbReference type="EMBL" id="UEQ12015.1"/>
    </source>
</evidence>
<evidence type="ECO:0000256" key="10">
    <source>
        <dbReference type="RuleBase" id="RU000659"/>
    </source>
</evidence>
<evidence type="ECO:0000256" key="1">
    <source>
        <dbReference type="ARBA" id="ARBA00010531"/>
    </source>
</evidence>
<dbReference type="Gene3D" id="3.30.190.20">
    <property type="match status" value="1"/>
</dbReference>
<keyword evidence="11" id="KW-0150">Chloroplast</keyword>
<evidence type="ECO:0000256" key="8">
    <source>
        <dbReference type="ARBA" id="ARBA00035205"/>
    </source>
</evidence>
<proteinExistence type="inferred from homology"/>
<dbReference type="GO" id="GO:0019843">
    <property type="term" value="F:rRNA binding"/>
    <property type="evidence" value="ECO:0007669"/>
    <property type="project" value="UniProtKB-UniRule"/>
</dbReference>
<dbReference type="PANTHER" id="PTHR36427">
    <property type="entry name" value="54S RIBOSOMAL PROTEIN L1, MITOCHONDRIAL"/>
    <property type="match status" value="1"/>
</dbReference>
<dbReference type="GO" id="GO:0006412">
    <property type="term" value="P:translation"/>
    <property type="evidence" value="ECO:0007669"/>
    <property type="project" value="UniProtKB-UniRule"/>
</dbReference>
<dbReference type="InterPro" id="IPR028364">
    <property type="entry name" value="Ribosomal_uL1/biogenesis"/>
</dbReference>